<evidence type="ECO:0000313" key="2">
    <source>
        <dbReference type="EMBL" id="KAH0890394.1"/>
    </source>
</evidence>
<gene>
    <name evidence="2" type="ORF">HID58_052823</name>
</gene>
<accession>A0ABQ8ACY1</accession>
<organism evidence="2 3">
    <name type="scientific">Brassica napus</name>
    <name type="common">Rape</name>
    <dbReference type="NCBI Taxonomy" id="3708"/>
    <lineage>
        <taxon>Eukaryota</taxon>
        <taxon>Viridiplantae</taxon>
        <taxon>Streptophyta</taxon>
        <taxon>Embryophyta</taxon>
        <taxon>Tracheophyta</taxon>
        <taxon>Spermatophyta</taxon>
        <taxon>Magnoliopsida</taxon>
        <taxon>eudicotyledons</taxon>
        <taxon>Gunneridae</taxon>
        <taxon>Pentapetalae</taxon>
        <taxon>rosids</taxon>
        <taxon>malvids</taxon>
        <taxon>Brassicales</taxon>
        <taxon>Brassicaceae</taxon>
        <taxon>Brassiceae</taxon>
        <taxon>Brassica</taxon>
    </lineage>
</organism>
<sequence>MARNHTSNISVSFFLPCLTLSLFFFVTDLNLISSKSFLILWISIFLNHHHHHHTMTTTRPPVCFRRPSITTTTTRPFVRHPSITTTAQPRDGGSKARQVWRMEEEDDGFRFRKRKLTASW</sequence>
<keyword evidence="1" id="KW-0472">Membrane</keyword>
<dbReference type="EMBL" id="JAGKQM010000013">
    <property type="protein sequence ID" value="KAH0890394.1"/>
    <property type="molecule type" value="Genomic_DNA"/>
</dbReference>
<keyword evidence="1" id="KW-0812">Transmembrane</keyword>
<dbReference type="Proteomes" id="UP000824890">
    <property type="component" value="Unassembled WGS sequence"/>
</dbReference>
<keyword evidence="1" id="KW-1133">Transmembrane helix</keyword>
<reference evidence="2 3" key="1">
    <citation type="submission" date="2021-05" db="EMBL/GenBank/DDBJ databases">
        <title>Genome Assembly of Synthetic Allotetraploid Brassica napus Reveals Homoeologous Exchanges between Subgenomes.</title>
        <authorList>
            <person name="Davis J.T."/>
        </authorList>
    </citation>
    <scope>NUCLEOTIDE SEQUENCE [LARGE SCALE GENOMIC DNA]</scope>
    <source>
        <strain evidence="3">cv. Da-Ae</strain>
        <tissue evidence="2">Seedling</tissue>
    </source>
</reference>
<keyword evidence="3" id="KW-1185">Reference proteome</keyword>
<evidence type="ECO:0000313" key="3">
    <source>
        <dbReference type="Proteomes" id="UP000824890"/>
    </source>
</evidence>
<protein>
    <recommendedName>
        <fullName evidence="4">Transmembrane protein</fullName>
    </recommendedName>
</protein>
<name>A0ABQ8ACY1_BRANA</name>
<comment type="caution">
    <text evidence="2">The sequence shown here is derived from an EMBL/GenBank/DDBJ whole genome shotgun (WGS) entry which is preliminary data.</text>
</comment>
<proteinExistence type="predicted"/>
<evidence type="ECO:0000256" key="1">
    <source>
        <dbReference type="SAM" id="Phobius"/>
    </source>
</evidence>
<evidence type="ECO:0008006" key="4">
    <source>
        <dbReference type="Google" id="ProtNLM"/>
    </source>
</evidence>
<feature type="transmembrane region" description="Helical" evidence="1">
    <location>
        <begin position="7"/>
        <end position="26"/>
    </location>
</feature>